<dbReference type="InterPro" id="IPR058094">
    <property type="entry name" value="Ig-like_OmpL47-like"/>
</dbReference>
<comment type="caution">
    <text evidence="1">The sequence shown here is derived from an EMBL/GenBank/DDBJ whole genome shotgun (WGS) entry which is preliminary data.</text>
</comment>
<reference evidence="1" key="1">
    <citation type="submission" date="2021-06" db="EMBL/GenBank/DDBJ databases">
        <authorList>
            <person name="Criscuolo A."/>
        </authorList>
    </citation>
    <scope>NUCLEOTIDE SEQUENCE</scope>
    <source>
        <strain evidence="1">CIP111600</strain>
    </source>
</reference>
<dbReference type="Proteomes" id="UP000693672">
    <property type="component" value="Unassembled WGS sequence"/>
</dbReference>
<evidence type="ECO:0000313" key="1">
    <source>
        <dbReference type="EMBL" id="CAG7631901.1"/>
    </source>
</evidence>
<organism evidence="1 2">
    <name type="scientific">Paenibacillus solanacearum</name>
    <dbReference type="NCBI Taxonomy" id="2048548"/>
    <lineage>
        <taxon>Bacteria</taxon>
        <taxon>Bacillati</taxon>
        <taxon>Bacillota</taxon>
        <taxon>Bacilli</taxon>
        <taxon>Bacillales</taxon>
        <taxon>Paenibacillaceae</taxon>
        <taxon>Paenibacillus</taxon>
    </lineage>
</organism>
<dbReference type="AlphaFoldDB" id="A0A916K5V8"/>
<dbReference type="RefSeq" id="WP_218093090.1">
    <property type="nucleotide sequence ID" value="NZ_CAJVAS010000014.1"/>
</dbReference>
<name>A0A916K5V8_9BACL</name>
<gene>
    <name evidence="1" type="ORF">PAESOLCIP111_03328</name>
</gene>
<keyword evidence="2" id="KW-1185">Reference proteome</keyword>
<protein>
    <submittedName>
        <fullName evidence="1">Uncharacterized protein</fullName>
    </submittedName>
</protein>
<sequence>MLRWKAWKCNGPSITITTQLPDTTPPETKYKFTPVRSANEKYIMGLSTTLIATDAGSGVLKTEYRVNKSGPWVSYTIPFTIQAATTQYLEWRSVDNAGNQEKTWLMDFNKGTLKQS</sequence>
<evidence type="ECO:0000313" key="2">
    <source>
        <dbReference type="Proteomes" id="UP000693672"/>
    </source>
</evidence>
<accession>A0A916K5V8</accession>
<dbReference type="NCBIfam" id="NF047446">
    <property type="entry name" value="barrel_OmpL47"/>
    <property type="match status" value="1"/>
</dbReference>
<dbReference type="EMBL" id="CAJVAS010000014">
    <property type="protein sequence ID" value="CAG7631901.1"/>
    <property type="molecule type" value="Genomic_DNA"/>
</dbReference>
<proteinExistence type="predicted"/>